<feature type="region of interest" description="Disordered" evidence="1">
    <location>
        <begin position="175"/>
        <end position="212"/>
    </location>
</feature>
<dbReference type="Proteomes" id="UP000299102">
    <property type="component" value="Unassembled WGS sequence"/>
</dbReference>
<feature type="compositionally biased region" description="Basic and acidic residues" evidence="1">
    <location>
        <begin position="55"/>
        <end position="66"/>
    </location>
</feature>
<evidence type="ECO:0000313" key="3">
    <source>
        <dbReference type="Proteomes" id="UP000299102"/>
    </source>
</evidence>
<gene>
    <name evidence="2" type="ORF">EVAR_8376_1</name>
</gene>
<proteinExistence type="predicted"/>
<sequence>MATLSERRRVRLRNARESELKAGAAPRAPQSDVSFRHLSGSAPRPPPQPNPTSDGPRETPRSDRKPPSLITGEKLYERRGQTDGPPNDPISVRVRFRNAAREQCEIDHTADAPATLSAPSRPDSRHSQNAQWHVYRRAITKAPAAATVPLSPAVVARRHCAGALRLRWPITPRRAGLSRRRSPGAPSVLYGNPARTCQAARPPSARPDSDENAHPCNELLSCHGYLCKRLSDTRNGRSISSATYATTVREGATPSYYERFNNTDYEVHFAHAPDAGRLWRLRVARG</sequence>
<organism evidence="2 3">
    <name type="scientific">Eumeta variegata</name>
    <name type="common">Bagworm moth</name>
    <name type="synonym">Eumeta japonica</name>
    <dbReference type="NCBI Taxonomy" id="151549"/>
    <lineage>
        <taxon>Eukaryota</taxon>
        <taxon>Metazoa</taxon>
        <taxon>Ecdysozoa</taxon>
        <taxon>Arthropoda</taxon>
        <taxon>Hexapoda</taxon>
        <taxon>Insecta</taxon>
        <taxon>Pterygota</taxon>
        <taxon>Neoptera</taxon>
        <taxon>Endopterygota</taxon>
        <taxon>Lepidoptera</taxon>
        <taxon>Glossata</taxon>
        <taxon>Ditrysia</taxon>
        <taxon>Tineoidea</taxon>
        <taxon>Psychidae</taxon>
        <taxon>Oiketicinae</taxon>
        <taxon>Eumeta</taxon>
    </lineage>
</organism>
<dbReference type="EMBL" id="BGZK01000319">
    <property type="protein sequence ID" value="GBP36541.1"/>
    <property type="molecule type" value="Genomic_DNA"/>
</dbReference>
<feature type="region of interest" description="Disordered" evidence="1">
    <location>
        <begin position="104"/>
        <end position="128"/>
    </location>
</feature>
<reference evidence="2 3" key="1">
    <citation type="journal article" date="2019" name="Commun. Biol.">
        <title>The bagworm genome reveals a unique fibroin gene that provides high tensile strength.</title>
        <authorList>
            <person name="Kono N."/>
            <person name="Nakamura H."/>
            <person name="Ohtoshi R."/>
            <person name="Tomita M."/>
            <person name="Numata K."/>
            <person name="Arakawa K."/>
        </authorList>
    </citation>
    <scope>NUCLEOTIDE SEQUENCE [LARGE SCALE GENOMIC DNA]</scope>
</reference>
<comment type="caution">
    <text evidence="2">The sequence shown here is derived from an EMBL/GenBank/DDBJ whole genome shotgun (WGS) entry which is preliminary data.</text>
</comment>
<feature type="region of interest" description="Disordered" evidence="1">
    <location>
        <begin position="1"/>
        <end position="91"/>
    </location>
</feature>
<evidence type="ECO:0000256" key="1">
    <source>
        <dbReference type="SAM" id="MobiDB-lite"/>
    </source>
</evidence>
<evidence type="ECO:0000313" key="2">
    <source>
        <dbReference type="EMBL" id="GBP36541.1"/>
    </source>
</evidence>
<dbReference type="AlphaFoldDB" id="A0A4C1VCG4"/>
<accession>A0A4C1VCG4</accession>
<name>A0A4C1VCG4_EUMVA</name>
<keyword evidence="3" id="KW-1185">Reference proteome</keyword>
<protein>
    <submittedName>
        <fullName evidence="2">Uncharacterized protein</fullName>
    </submittedName>
</protein>